<evidence type="ECO:0000256" key="6">
    <source>
        <dbReference type="ARBA" id="ARBA00013152"/>
    </source>
</evidence>
<dbReference type="Gene3D" id="3.40.50.970">
    <property type="match status" value="2"/>
</dbReference>
<evidence type="ECO:0000256" key="12">
    <source>
        <dbReference type="ARBA" id="ARBA00049473"/>
    </source>
</evidence>
<dbReference type="GO" id="GO:0004802">
    <property type="term" value="F:transketolase activity"/>
    <property type="evidence" value="ECO:0007669"/>
    <property type="project" value="UniProtKB-UniRule"/>
</dbReference>
<feature type="binding site" evidence="15">
    <location>
        <position position="465"/>
    </location>
    <ligand>
        <name>substrate</name>
    </ligand>
</feature>
<dbReference type="GO" id="GO:0005829">
    <property type="term" value="C:cytosol"/>
    <property type="evidence" value="ECO:0007669"/>
    <property type="project" value="TreeGrafter"/>
</dbReference>
<feature type="binding site" evidence="16">
    <location>
        <position position="159"/>
    </location>
    <ligand>
        <name>thiamine diphosphate</name>
        <dbReference type="ChEBI" id="CHEBI:58937"/>
    </ligand>
</feature>
<dbReference type="Proteomes" id="UP000778951">
    <property type="component" value="Unassembled WGS sequence"/>
</dbReference>
<dbReference type="Pfam" id="PF02779">
    <property type="entry name" value="Transket_pyr"/>
    <property type="match status" value="1"/>
</dbReference>
<evidence type="ECO:0000313" key="21">
    <source>
        <dbReference type="Proteomes" id="UP000778951"/>
    </source>
</evidence>
<dbReference type="InterPro" id="IPR049557">
    <property type="entry name" value="Transketolase_CS"/>
</dbReference>
<dbReference type="GO" id="GO:0046872">
    <property type="term" value="F:metal ion binding"/>
    <property type="evidence" value="ECO:0007669"/>
    <property type="project" value="UniProtKB-KW"/>
</dbReference>
<evidence type="ECO:0000256" key="5">
    <source>
        <dbReference type="ARBA" id="ARBA00011738"/>
    </source>
</evidence>
<dbReference type="SMART" id="SM00861">
    <property type="entry name" value="Transket_pyr"/>
    <property type="match status" value="1"/>
</dbReference>
<keyword evidence="9" id="KW-0106">Calcium</keyword>
<comment type="similarity">
    <text evidence="4">Belongs to the transketolase family.</text>
</comment>
<comment type="cofactor">
    <cofactor evidence="2">
        <name>Mn(2+)</name>
        <dbReference type="ChEBI" id="CHEBI:29035"/>
    </cofactor>
</comment>
<feature type="binding site" evidence="16">
    <location>
        <begin position="117"/>
        <end position="119"/>
    </location>
    <ligand>
        <name>thiamine diphosphate</name>
        <dbReference type="ChEBI" id="CHEBI:58937"/>
    </ligand>
</feature>
<evidence type="ECO:0000256" key="11">
    <source>
        <dbReference type="ARBA" id="ARBA00023052"/>
    </source>
</evidence>
<keyword evidence="7 20" id="KW-0808">Transferase</keyword>
<dbReference type="InterPro" id="IPR005478">
    <property type="entry name" value="Transketolase_bac-like"/>
</dbReference>
<feature type="site" description="Important for catalytic activity" evidence="18">
    <location>
        <position position="265"/>
    </location>
</feature>
<comment type="caution">
    <text evidence="20">The sequence shown here is derived from an EMBL/GenBank/DDBJ whole genome shotgun (WGS) entry which is preliminary data.</text>
</comment>
<name>A0A968GIL3_9SPIO</name>
<comment type="catalytic activity">
    <reaction evidence="12">
        <text>D-sedoheptulose 7-phosphate + D-glyceraldehyde 3-phosphate = aldehydo-D-ribose 5-phosphate + D-xylulose 5-phosphate</text>
        <dbReference type="Rhea" id="RHEA:10508"/>
        <dbReference type="ChEBI" id="CHEBI:57483"/>
        <dbReference type="ChEBI" id="CHEBI:57737"/>
        <dbReference type="ChEBI" id="CHEBI:58273"/>
        <dbReference type="ChEBI" id="CHEBI:59776"/>
        <dbReference type="EC" id="2.2.1.1"/>
    </reaction>
</comment>
<dbReference type="PANTHER" id="PTHR43522:SF2">
    <property type="entry name" value="TRANSKETOLASE 1-RELATED"/>
    <property type="match status" value="1"/>
</dbReference>
<comment type="cofactor">
    <cofactor evidence="1">
        <name>Ca(2+)</name>
        <dbReference type="ChEBI" id="CHEBI:29108"/>
    </cofactor>
</comment>
<evidence type="ECO:0000256" key="2">
    <source>
        <dbReference type="ARBA" id="ARBA00001936"/>
    </source>
</evidence>
<keyword evidence="11 16" id="KW-0786">Thiamine pyrophosphate</keyword>
<dbReference type="PANTHER" id="PTHR43522">
    <property type="entry name" value="TRANSKETOLASE"/>
    <property type="match status" value="1"/>
</dbReference>
<dbReference type="InterPro" id="IPR009014">
    <property type="entry name" value="Transketo_C/PFOR_II"/>
</dbReference>
<dbReference type="InterPro" id="IPR033247">
    <property type="entry name" value="Transketolase_fam"/>
</dbReference>
<protein>
    <recommendedName>
        <fullName evidence="6 13">Transketolase</fullName>
        <ecNumber evidence="6 13">2.2.1.1</ecNumber>
    </recommendedName>
</protein>
<dbReference type="Pfam" id="PF00456">
    <property type="entry name" value="Transketolase_N"/>
    <property type="match status" value="1"/>
</dbReference>
<evidence type="ECO:0000256" key="15">
    <source>
        <dbReference type="PIRSR" id="PIRSR605478-2"/>
    </source>
</evidence>
<dbReference type="SUPFAM" id="SSF52518">
    <property type="entry name" value="Thiamin diphosphate-binding fold (THDP-binding)"/>
    <property type="match status" value="2"/>
</dbReference>
<dbReference type="RefSeq" id="WP_167695729.1">
    <property type="nucleotide sequence ID" value="NZ_CP118181.1"/>
</dbReference>
<feature type="binding site" evidence="17">
    <location>
        <position position="190"/>
    </location>
    <ligand>
        <name>Mg(2+)</name>
        <dbReference type="ChEBI" id="CHEBI:18420"/>
    </ligand>
</feature>
<feature type="binding site" evidence="16">
    <location>
        <position position="441"/>
    </location>
    <ligand>
        <name>thiamine diphosphate</name>
        <dbReference type="ChEBI" id="CHEBI:58937"/>
    </ligand>
</feature>
<dbReference type="InterPro" id="IPR005474">
    <property type="entry name" value="Transketolase_N"/>
</dbReference>
<keyword evidence="8 17" id="KW-0479">Metal-binding</keyword>
<evidence type="ECO:0000256" key="17">
    <source>
        <dbReference type="PIRSR" id="PIRSR605478-4"/>
    </source>
</evidence>
<evidence type="ECO:0000256" key="18">
    <source>
        <dbReference type="PIRSR" id="PIRSR605478-5"/>
    </source>
</evidence>
<evidence type="ECO:0000256" key="14">
    <source>
        <dbReference type="PIRSR" id="PIRSR605478-1"/>
    </source>
</evidence>
<evidence type="ECO:0000259" key="19">
    <source>
        <dbReference type="SMART" id="SM00861"/>
    </source>
</evidence>
<feature type="binding site" evidence="16">
    <location>
        <position position="265"/>
    </location>
    <ligand>
        <name>thiamine diphosphate</name>
        <dbReference type="ChEBI" id="CHEBI:58937"/>
    </ligand>
</feature>
<comment type="cofactor">
    <cofactor evidence="16">
        <name>thiamine diphosphate</name>
        <dbReference type="ChEBI" id="CHEBI:58937"/>
    </cofactor>
    <text evidence="16">Binds 1 thiamine pyrophosphate per subunit. During the reaction, the substrate forms a covalent intermediate with the cofactor.</text>
</comment>
<keyword evidence="21" id="KW-1185">Reference proteome</keyword>
<evidence type="ECO:0000256" key="4">
    <source>
        <dbReference type="ARBA" id="ARBA00007131"/>
    </source>
</evidence>
<dbReference type="Pfam" id="PF22613">
    <property type="entry name" value="Transketolase_C_1"/>
    <property type="match status" value="1"/>
</dbReference>
<feature type="binding site" evidence="15">
    <location>
        <position position="360"/>
    </location>
    <ligand>
        <name>substrate</name>
    </ligand>
</feature>
<dbReference type="InterPro" id="IPR055152">
    <property type="entry name" value="Transketolase-like_C_2"/>
</dbReference>
<feature type="binding site" evidence="17">
    <location>
        <position position="188"/>
    </location>
    <ligand>
        <name>Mg(2+)</name>
        <dbReference type="ChEBI" id="CHEBI:18420"/>
    </ligand>
</feature>
<evidence type="ECO:0000256" key="13">
    <source>
        <dbReference type="NCBIfam" id="TIGR00232"/>
    </source>
</evidence>
<feature type="active site" description="Proton donor" evidence="14">
    <location>
        <position position="415"/>
    </location>
</feature>
<dbReference type="InterPro" id="IPR029061">
    <property type="entry name" value="THDP-binding"/>
</dbReference>
<feature type="binding site" evidence="15">
    <location>
        <position position="473"/>
    </location>
    <ligand>
        <name>substrate</name>
    </ligand>
</feature>
<evidence type="ECO:0000256" key="1">
    <source>
        <dbReference type="ARBA" id="ARBA00001913"/>
    </source>
</evidence>
<feature type="binding site" evidence="16">
    <location>
        <position position="188"/>
    </location>
    <ligand>
        <name>thiamine diphosphate</name>
        <dbReference type="ChEBI" id="CHEBI:58937"/>
    </ligand>
</feature>
<reference evidence="20" key="1">
    <citation type="submission" date="2020-03" db="EMBL/GenBank/DDBJ databases">
        <title>Spirochaetal bacteria isolated from arthropods constitute a novel genus Entomospira genus novum within the order Spirochaetales.</title>
        <authorList>
            <person name="Grana-Miraglia L."/>
            <person name="Sikutova S."/>
            <person name="Fingerle V."/>
            <person name="Sing A."/>
            <person name="Castillo-Ramirez S."/>
            <person name="Margos G."/>
            <person name="Rudolf I."/>
        </authorList>
    </citation>
    <scope>NUCLEOTIDE SEQUENCE</scope>
    <source>
        <strain evidence="20">BR149</strain>
    </source>
</reference>
<dbReference type="EC" id="2.2.1.1" evidence="6 13"/>
<comment type="subunit">
    <text evidence="5">Homodimer.</text>
</comment>
<feature type="binding site" evidence="15">
    <location>
        <position position="477"/>
    </location>
    <ligand>
        <name>substrate</name>
    </ligand>
</feature>
<dbReference type="FunFam" id="3.40.50.970:FF:000004">
    <property type="entry name" value="Transketolase"/>
    <property type="match status" value="1"/>
</dbReference>
<dbReference type="FunFam" id="3.40.50.970:FF:000045">
    <property type="entry name" value="Transketolase"/>
    <property type="match status" value="1"/>
</dbReference>
<feature type="binding site" evidence="15">
    <location>
        <position position="29"/>
    </location>
    <ligand>
        <name>substrate</name>
    </ligand>
</feature>
<dbReference type="PROSITE" id="PS00801">
    <property type="entry name" value="TRANSKETOLASE_1"/>
    <property type="match status" value="1"/>
</dbReference>
<feature type="binding site" evidence="15">
    <location>
        <position position="265"/>
    </location>
    <ligand>
        <name>substrate</name>
    </ligand>
</feature>
<feature type="binding site" evidence="15">
    <location>
        <position position="387"/>
    </location>
    <ligand>
        <name>substrate</name>
    </ligand>
</feature>
<dbReference type="InterPro" id="IPR005475">
    <property type="entry name" value="Transketolase-like_Pyr-bd"/>
</dbReference>
<feature type="site" description="Important for catalytic activity" evidence="18">
    <location>
        <position position="29"/>
    </location>
</feature>
<keyword evidence="10 17" id="KW-0460">Magnesium</keyword>
<accession>A0A968GIL3</accession>
<feature type="binding site" evidence="15">
    <location>
        <position position="524"/>
    </location>
    <ligand>
        <name>substrate</name>
    </ligand>
</feature>
<dbReference type="CDD" id="cd07033">
    <property type="entry name" value="TPP_PYR_DXS_TK_like"/>
    <property type="match status" value="1"/>
</dbReference>
<organism evidence="20 21">
    <name type="scientific">Entomospira culicis</name>
    <dbReference type="NCBI Taxonomy" id="2719989"/>
    <lineage>
        <taxon>Bacteria</taxon>
        <taxon>Pseudomonadati</taxon>
        <taxon>Spirochaetota</taxon>
        <taxon>Spirochaetia</taxon>
        <taxon>Spirochaetales</taxon>
        <taxon>Spirochaetaceae</taxon>
        <taxon>Entomospira</taxon>
    </lineage>
</organism>
<dbReference type="AlphaFoldDB" id="A0A968GIL3"/>
<evidence type="ECO:0000256" key="16">
    <source>
        <dbReference type="PIRSR" id="PIRSR605478-3"/>
    </source>
</evidence>
<evidence type="ECO:0000256" key="8">
    <source>
        <dbReference type="ARBA" id="ARBA00022723"/>
    </source>
</evidence>
<comment type="cofactor">
    <cofactor evidence="17">
        <name>Mg(2+)</name>
        <dbReference type="ChEBI" id="CHEBI:18420"/>
    </cofactor>
    <text evidence="17">Binds 1 Mg(2+) ion per subunit. Can also utilize other divalent metal cations, such as Ca(2+), Mn(2+) and Co(2+).</text>
</comment>
<evidence type="ECO:0000256" key="7">
    <source>
        <dbReference type="ARBA" id="ARBA00022679"/>
    </source>
</evidence>
<evidence type="ECO:0000256" key="9">
    <source>
        <dbReference type="ARBA" id="ARBA00022837"/>
    </source>
</evidence>
<dbReference type="SUPFAM" id="SSF52922">
    <property type="entry name" value="TK C-terminal domain-like"/>
    <property type="match status" value="1"/>
</dbReference>
<feature type="binding site" evidence="16">
    <location>
        <position position="69"/>
    </location>
    <ligand>
        <name>thiamine diphosphate</name>
        <dbReference type="ChEBI" id="CHEBI:58937"/>
    </ligand>
</feature>
<evidence type="ECO:0000256" key="10">
    <source>
        <dbReference type="ARBA" id="ARBA00022842"/>
    </source>
</evidence>
<evidence type="ECO:0000256" key="3">
    <source>
        <dbReference type="ARBA" id="ARBA00001941"/>
    </source>
</evidence>
<feature type="domain" description="Transketolase-like pyrimidine-binding" evidence="19">
    <location>
        <begin position="357"/>
        <end position="529"/>
    </location>
</feature>
<comment type="cofactor">
    <cofactor evidence="3">
        <name>Co(2+)</name>
        <dbReference type="ChEBI" id="CHEBI:48828"/>
    </cofactor>
</comment>
<gene>
    <name evidence="20" type="primary">tkt</name>
    <name evidence="20" type="ORF">HCT48_05385</name>
</gene>
<dbReference type="GO" id="GO:0006098">
    <property type="term" value="P:pentose-phosphate shunt"/>
    <property type="evidence" value="ECO:0007669"/>
    <property type="project" value="TreeGrafter"/>
</dbReference>
<dbReference type="EMBL" id="JAATLM010000001">
    <property type="protein sequence ID" value="NIZ69644.1"/>
    <property type="molecule type" value="Genomic_DNA"/>
</dbReference>
<feature type="binding site" evidence="17">
    <location>
        <position position="158"/>
    </location>
    <ligand>
        <name>Mg(2+)</name>
        <dbReference type="ChEBI" id="CHEBI:18420"/>
    </ligand>
</feature>
<dbReference type="NCBIfam" id="TIGR00232">
    <property type="entry name" value="tktlase_bact"/>
    <property type="match status" value="1"/>
</dbReference>
<evidence type="ECO:0000313" key="20">
    <source>
        <dbReference type="EMBL" id="NIZ69644.1"/>
    </source>
</evidence>
<sequence>MENQEAFTAIATSLRCLSMDMVQSANSGHPGLPMGMADVMAVLYGKYLKHDPSDPKWCDRDRFVLSAGHGSSLLYALLHLSGYDLPLSELRRFRQLHSATAGHPEYGHTVGVETTTGPLAAGFATAVGMAIAEANLAKRFNQGEERIVDHKTYVVMGDGCMMEGLSGEAASLAGHLKLGKLIAIYDSNQITIEGKTDLAFSENVAMRFASYGWQVIEIDGHDYDAIDGAFAQANTQQDGDKPLLIIAKTIIGKGAATKAGSHKIHGAPLGQEEIIATRKALGVPEGVDFYVDPRAIQWMQARRNAIDHLRGAYQNQLLHWQRQHPDLNKAWEAIHTESYSYLASEHWEQLFNEGDKVATRVASGRILQEVARRVPALMGGSADLAPSNNTAIADWPVGFSADHREAKMLHFGVREHAMASITNGLALHGGFKVFCATFLVFSDYMRAAMRLAALMHLPVVYVLTHDSIYVGEDGPTHQPIEQIESLRLIPNMEVLRPADAQESAWAWQWALTQKERPVVLALSRQDLPVLPKPHGWQEGMAKGGYVAFEPKVHPQVVVLATGSEVSLAVAVAEKMSIGVRVVSVSSRRLLEQNVPHYRHLVGDGLPVISVEAGVRGGWASLAHAGAISIERFGASGKAGEVAVDVGLTADALMTLIQEVAK</sequence>
<dbReference type="Gene3D" id="3.40.50.920">
    <property type="match status" value="1"/>
</dbReference>
<proteinExistence type="inferred from homology"/>
<dbReference type="CDD" id="cd02012">
    <property type="entry name" value="TPP_TK"/>
    <property type="match status" value="1"/>
</dbReference>